<evidence type="ECO:0000256" key="1">
    <source>
        <dbReference type="ARBA" id="ARBA00004167"/>
    </source>
</evidence>
<dbReference type="Gene3D" id="3.80.10.10">
    <property type="entry name" value="Ribonuclease Inhibitor"/>
    <property type="match status" value="3"/>
</dbReference>
<keyword evidence="8 11" id="KW-0472">Membrane</keyword>
<reference evidence="15" key="1">
    <citation type="submission" date="2025-08" db="UniProtKB">
        <authorList>
            <consortium name="RefSeq"/>
        </authorList>
    </citation>
    <scope>IDENTIFICATION</scope>
</reference>
<evidence type="ECO:0000313" key="15">
    <source>
        <dbReference type="RefSeq" id="XP_012934819.1"/>
    </source>
</evidence>
<dbReference type="SMART" id="SM00255">
    <property type="entry name" value="TIR"/>
    <property type="match status" value="1"/>
</dbReference>
<gene>
    <name evidence="15" type="primary">LOC101852604</name>
</gene>
<keyword evidence="7 11" id="KW-1133">Transmembrane helix</keyword>
<feature type="domain" description="TIR" evidence="13">
    <location>
        <begin position="770"/>
        <end position="909"/>
    </location>
</feature>
<evidence type="ECO:0000313" key="14">
    <source>
        <dbReference type="Proteomes" id="UP000694888"/>
    </source>
</evidence>
<dbReference type="InterPro" id="IPR032675">
    <property type="entry name" value="LRR_dom_sf"/>
</dbReference>
<dbReference type="PANTHER" id="PTHR24365:SF541">
    <property type="entry name" value="PROTEIN TOLL-RELATED"/>
    <property type="match status" value="1"/>
</dbReference>
<dbReference type="SUPFAM" id="SSF52200">
    <property type="entry name" value="Toll/Interleukin receptor TIR domain"/>
    <property type="match status" value="1"/>
</dbReference>
<evidence type="ECO:0000259" key="13">
    <source>
        <dbReference type="PROSITE" id="PS50104"/>
    </source>
</evidence>
<keyword evidence="6" id="KW-0677">Repeat</keyword>
<evidence type="ECO:0000256" key="7">
    <source>
        <dbReference type="ARBA" id="ARBA00022989"/>
    </source>
</evidence>
<dbReference type="SMART" id="SM00369">
    <property type="entry name" value="LRR_TYP"/>
    <property type="match status" value="6"/>
</dbReference>
<keyword evidence="3" id="KW-0433">Leucine-rich repeat</keyword>
<dbReference type="InterPro" id="IPR000157">
    <property type="entry name" value="TIR_dom"/>
</dbReference>
<protein>
    <submittedName>
        <fullName evidence="15">Toll-like receptor 4</fullName>
    </submittedName>
</protein>
<dbReference type="InterPro" id="IPR001611">
    <property type="entry name" value="Leu-rich_rpt"/>
</dbReference>
<dbReference type="Pfam" id="PF13855">
    <property type="entry name" value="LRR_8"/>
    <property type="match status" value="2"/>
</dbReference>
<dbReference type="Proteomes" id="UP000694888">
    <property type="component" value="Unplaced"/>
</dbReference>
<keyword evidence="4 11" id="KW-0812">Transmembrane</keyword>
<dbReference type="InterPro" id="IPR035897">
    <property type="entry name" value="Toll_tir_struct_dom_sf"/>
</dbReference>
<feature type="transmembrane region" description="Helical" evidence="11">
    <location>
        <begin position="717"/>
        <end position="739"/>
    </location>
</feature>
<evidence type="ECO:0000256" key="6">
    <source>
        <dbReference type="ARBA" id="ARBA00022737"/>
    </source>
</evidence>
<evidence type="ECO:0000256" key="8">
    <source>
        <dbReference type="ARBA" id="ARBA00023136"/>
    </source>
</evidence>
<keyword evidence="5 12" id="KW-0732">Signal</keyword>
<feature type="signal peptide" evidence="12">
    <location>
        <begin position="1"/>
        <end position="17"/>
    </location>
</feature>
<evidence type="ECO:0000256" key="5">
    <source>
        <dbReference type="ARBA" id="ARBA00022729"/>
    </source>
</evidence>
<keyword evidence="10" id="KW-0325">Glycoprotein</keyword>
<organism evidence="14 15">
    <name type="scientific">Aplysia californica</name>
    <name type="common">California sea hare</name>
    <dbReference type="NCBI Taxonomy" id="6500"/>
    <lineage>
        <taxon>Eukaryota</taxon>
        <taxon>Metazoa</taxon>
        <taxon>Spiralia</taxon>
        <taxon>Lophotrochozoa</taxon>
        <taxon>Mollusca</taxon>
        <taxon>Gastropoda</taxon>
        <taxon>Heterobranchia</taxon>
        <taxon>Euthyneura</taxon>
        <taxon>Tectipleura</taxon>
        <taxon>Aplysiida</taxon>
        <taxon>Aplysioidea</taxon>
        <taxon>Aplysiidae</taxon>
        <taxon>Aplysia</taxon>
    </lineage>
</organism>
<accession>A0ABM0ZUN7</accession>
<evidence type="ECO:0000256" key="3">
    <source>
        <dbReference type="ARBA" id="ARBA00022614"/>
    </source>
</evidence>
<comment type="similarity">
    <text evidence="2">Belongs to the Toll-like receptor family.</text>
</comment>
<evidence type="ECO:0000256" key="4">
    <source>
        <dbReference type="ARBA" id="ARBA00022692"/>
    </source>
</evidence>
<evidence type="ECO:0000256" key="10">
    <source>
        <dbReference type="ARBA" id="ARBA00023180"/>
    </source>
</evidence>
<dbReference type="PROSITE" id="PS50104">
    <property type="entry name" value="TIR"/>
    <property type="match status" value="1"/>
</dbReference>
<dbReference type="GeneID" id="101852604"/>
<dbReference type="SUPFAM" id="SSF52058">
    <property type="entry name" value="L domain-like"/>
    <property type="match status" value="1"/>
</dbReference>
<evidence type="ECO:0000256" key="11">
    <source>
        <dbReference type="SAM" id="Phobius"/>
    </source>
</evidence>
<keyword evidence="14" id="KW-1185">Reference proteome</keyword>
<dbReference type="RefSeq" id="XP_012934819.1">
    <property type="nucleotide sequence ID" value="XM_013079365.2"/>
</dbReference>
<dbReference type="PROSITE" id="PS51450">
    <property type="entry name" value="LRR"/>
    <property type="match status" value="1"/>
</dbReference>
<dbReference type="SUPFAM" id="SSF52047">
    <property type="entry name" value="RNI-like"/>
    <property type="match status" value="1"/>
</dbReference>
<proteinExistence type="inferred from homology"/>
<evidence type="ECO:0000256" key="9">
    <source>
        <dbReference type="ARBA" id="ARBA00023170"/>
    </source>
</evidence>
<dbReference type="InterPro" id="IPR003591">
    <property type="entry name" value="Leu-rich_rpt_typical-subtyp"/>
</dbReference>
<dbReference type="Gene3D" id="3.40.50.10140">
    <property type="entry name" value="Toll/interleukin-1 receptor homology (TIR) domain"/>
    <property type="match status" value="1"/>
</dbReference>
<sequence length="912" mass="104670">MLGLWLLPALLMGMKSAAPTLDSQQEGEIKTEQGRGDNIIEHRPYADTTAAQESFSGFTNHGPFDQFVYHKPPSDLRKNCSVEGTRAYCSHLHLEEVPQNLDPNITLLTLAYNNLSAESLHPGVFSRYSKLRFLYLDYNYITTLPDGIFDGLTQLEYLSLFHNQIQMNDALRTSTVFSPLNSSLFTLILSQNNNASDPSLRYPDQALSNLTNLTVLYMDGLRYDFQLGQGFQNLTNLRNLTMTGYLDGNCEINTLENNTFEYVRSLHFLNLSDCTLSPDRVHEETFSFLTELRGLDISNNFGLGIDTVGRFMKGLKDNKNFRYLFMQRITTRFASCIVVYRETLQYFANTSLEVIFAPNNEIEMIEIGALEHLPPTLRFVNFTNNKNSFGAYWKDMASLTGLEELYIDNHQLAYYFPGNFPPSDLHCGRGNSTARNHSPKSTKCLCGEPPPCMDLNATDGIILPLPPNLKVFSSRSNSVAYRLKKINFCPNNSLEIVDFSSNMFQRLEGTITGLEHLKSLALTDSFIQFISDSFFDSFKALKSLNLFQNLLGDRLAFDTNGNIFDSLEQLTYLNISFNNIFRLHKDTFRGNSKLQVLDISTNRLRFVNFSIAHMEDLKFLDLHKNNLYSLPLPARKHISLLLRQNKTVRVSMASNPIMCNCDNLDFLEWVVETKIFGANFSELFYYCSFPGVDISKRMESGYEDIVQTLRRQCANHVVIFLAVSVACLVVVIVIIIALIHRFRWTLRYWYHAARSRIDAGRSTSSDESRFEFDVFVSYAHDDTDFVRQHLKPQLEDRRGLRLMVHGERFQAGRHISDNIYMAVAGSRRTLVVLTRSLLASHWCIYELQMAQQEAVSTGRNVLVFLFKEDIPARELDRHVLSYIRTNTYIAYPRDRRHYKAFWDKLAQDLRST</sequence>
<evidence type="ECO:0000256" key="12">
    <source>
        <dbReference type="SAM" id="SignalP"/>
    </source>
</evidence>
<feature type="chain" id="PRO_5046295774" evidence="12">
    <location>
        <begin position="18"/>
        <end position="912"/>
    </location>
</feature>
<comment type="subcellular location">
    <subcellularLocation>
        <location evidence="1">Membrane</location>
        <topology evidence="1">Single-pass membrane protein</topology>
    </subcellularLocation>
</comment>
<name>A0ABM0ZUN7_APLCA</name>
<evidence type="ECO:0000256" key="2">
    <source>
        <dbReference type="ARBA" id="ARBA00009634"/>
    </source>
</evidence>
<dbReference type="PANTHER" id="PTHR24365">
    <property type="entry name" value="TOLL-LIKE RECEPTOR"/>
    <property type="match status" value="1"/>
</dbReference>
<dbReference type="Pfam" id="PF13676">
    <property type="entry name" value="TIR_2"/>
    <property type="match status" value="1"/>
</dbReference>
<keyword evidence="9" id="KW-0675">Receptor</keyword>